<organism evidence="1 2">
    <name type="scientific">Myodes glareolus</name>
    <name type="common">Bank vole</name>
    <name type="synonym">Clethrionomys glareolus</name>
    <dbReference type="NCBI Taxonomy" id="447135"/>
    <lineage>
        <taxon>Eukaryota</taxon>
        <taxon>Metazoa</taxon>
        <taxon>Chordata</taxon>
        <taxon>Craniata</taxon>
        <taxon>Vertebrata</taxon>
        <taxon>Euteleostomi</taxon>
        <taxon>Mammalia</taxon>
        <taxon>Eutheria</taxon>
        <taxon>Euarchontoglires</taxon>
        <taxon>Glires</taxon>
        <taxon>Rodentia</taxon>
        <taxon>Myomorpha</taxon>
        <taxon>Muroidea</taxon>
        <taxon>Cricetidae</taxon>
        <taxon>Arvicolinae</taxon>
        <taxon>Myodes</taxon>
    </lineage>
</organism>
<dbReference type="EMBL" id="JBBHLL010000101">
    <property type="protein sequence ID" value="KAK7816579.1"/>
    <property type="molecule type" value="Genomic_DNA"/>
</dbReference>
<keyword evidence="2" id="KW-1185">Reference proteome</keyword>
<proteinExistence type="predicted"/>
<name>A0AAW0IQF2_MYOGA</name>
<sequence length="76" mass="8126">MGRIRVTRLTRLYYDNYLAAVVVSSSSSGRHGGGCHSSASEARPIAARALHDSNKGMALPRAVRGLTPVYPVICAR</sequence>
<protein>
    <submittedName>
        <fullName evidence="1">Uncharacterized protein</fullName>
    </submittedName>
</protein>
<dbReference type="AlphaFoldDB" id="A0AAW0IQF2"/>
<comment type="caution">
    <text evidence="1">The sequence shown here is derived from an EMBL/GenBank/DDBJ whole genome shotgun (WGS) entry which is preliminary data.</text>
</comment>
<evidence type="ECO:0000313" key="1">
    <source>
        <dbReference type="EMBL" id="KAK7816579.1"/>
    </source>
</evidence>
<reference evidence="1 2" key="1">
    <citation type="journal article" date="2023" name="bioRxiv">
        <title>Conserved and derived expression patterns and positive selection on dental genes reveal complex evolutionary context of ever-growing rodent molars.</title>
        <authorList>
            <person name="Calamari Z.T."/>
            <person name="Song A."/>
            <person name="Cohen E."/>
            <person name="Akter M."/>
            <person name="Roy R.D."/>
            <person name="Hallikas O."/>
            <person name="Christensen M.M."/>
            <person name="Li P."/>
            <person name="Marangoni P."/>
            <person name="Jernvall J."/>
            <person name="Klein O.D."/>
        </authorList>
    </citation>
    <scope>NUCLEOTIDE SEQUENCE [LARGE SCALE GENOMIC DNA]</scope>
    <source>
        <strain evidence="1">V071</strain>
    </source>
</reference>
<evidence type="ECO:0000313" key="2">
    <source>
        <dbReference type="Proteomes" id="UP001488838"/>
    </source>
</evidence>
<dbReference type="Proteomes" id="UP001488838">
    <property type="component" value="Unassembled WGS sequence"/>
</dbReference>
<accession>A0AAW0IQF2</accession>
<gene>
    <name evidence="1" type="ORF">U0070_000432</name>
</gene>